<dbReference type="AlphaFoldDB" id="A0A392RIA0"/>
<dbReference type="Proteomes" id="UP000265520">
    <property type="component" value="Unassembled WGS sequence"/>
</dbReference>
<organism evidence="1 2">
    <name type="scientific">Trifolium medium</name>
    <dbReference type="NCBI Taxonomy" id="97028"/>
    <lineage>
        <taxon>Eukaryota</taxon>
        <taxon>Viridiplantae</taxon>
        <taxon>Streptophyta</taxon>
        <taxon>Embryophyta</taxon>
        <taxon>Tracheophyta</taxon>
        <taxon>Spermatophyta</taxon>
        <taxon>Magnoliopsida</taxon>
        <taxon>eudicotyledons</taxon>
        <taxon>Gunneridae</taxon>
        <taxon>Pentapetalae</taxon>
        <taxon>rosids</taxon>
        <taxon>fabids</taxon>
        <taxon>Fabales</taxon>
        <taxon>Fabaceae</taxon>
        <taxon>Papilionoideae</taxon>
        <taxon>50 kb inversion clade</taxon>
        <taxon>NPAAA clade</taxon>
        <taxon>Hologalegina</taxon>
        <taxon>IRL clade</taxon>
        <taxon>Trifolieae</taxon>
        <taxon>Trifolium</taxon>
    </lineage>
</organism>
<comment type="caution">
    <text evidence="1">The sequence shown here is derived from an EMBL/GenBank/DDBJ whole genome shotgun (WGS) entry which is preliminary data.</text>
</comment>
<keyword evidence="2" id="KW-1185">Reference proteome</keyword>
<protein>
    <submittedName>
        <fullName evidence="1">Disease resistance protein RGA2-like</fullName>
    </submittedName>
</protein>
<dbReference type="EMBL" id="LXQA010228844">
    <property type="protein sequence ID" value="MCI35967.1"/>
    <property type="molecule type" value="Genomic_DNA"/>
</dbReference>
<sequence>MDALVLFSWAESLIAKLASRACEEACQVLGVYQDLQQFTDSFIHQISAVGCRTKEGAACLCWL</sequence>
<name>A0A392RIA0_9FABA</name>
<reference evidence="1 2" key="1">
    <citation type="journal article" date="2018" name="Front. Plant Sci.">
        <title>Red Clover (Trifolium pratense) and Zigzag Clover (T. medium) - A Picture of Genomic Similarities and Differences.</title>
        <authorList>
            <person name="Dluhosova J."/>
            <person name="Istvanek J."/>
            <person name="Nedelnik J."/>
            <person name="Repkova J."/>
        </authorList>
    </citation>
    <scope>NUCLEOTIDE SEQUENCE [LARGE SCALE GENOMIC DNA]</scope>
    <source>
        <strain evidence="2">cv. 10/8</strain>
        <tissue evidence="1">Leaf</tissue>
    </source>
</reference>
<accession>A0A392RIA0</accession>
<proteinExistence type="predicted"/>
<evidence type="ECO:0000313" key="1">
    <source>
        <dbReference type="EMBL" id="MCI35967.1"/>
    </source>
</evidence>
<evidence type="ECO:0000313" key="2">
    <source>
        <dbReference type="Proteomes" id="UP000265520"/>
    </source>
</evidence>